<feature type="non-terminal residue" evidence="2">
    <location>
        <position position="228"/>
    </location>
</feature>
<keyword evidence="1" id="KW-1133">Transmembrane helix</keyword>
<keyword evidence="1" id="KW-0812">Transmembrane</keyword>
<dbReference type="Gene3D" id="3.40.50.300">
    <property type="entry name" value="P-loop containing nucleotide triphosphate hydrolases"/>
    <property type="match status" value="1"/>
</dbReference>
<protein>
    <recommendedName>
        <fullName evidence="4">G domain-containing protein</fullName>
    </recommendedName>
</protein>
<reference evidence="2 3" key="1">
    <citation type="journal article" date="2018" name="Evol. Lett.">
        <title>Horizontal gene cluster transfer increased hallucinogenic mushroom diversity.</title>
        <authorList>
            <person name="Reynolds H.T."/>
            <person name="Vijayakumar V."/>
            <person name="Gluck-Thaler E."/>
            <person name="Korotkin H.B."/>
            <person name="Matheny P.B."/>
            <person name="Slot J.C."/>
        </authorList>
    </citation>
    <scope>NUCLEOTIDE SEQUENCE [LARGE SCALE GENOMIC DNA]</scope>
    <source>
        <strain evidence="2 3">SRW20</strain>
    </source>
</reference>
<dbReference type="InterPro" id="IPR027417">
    <property type="entry name" value="P-loop_NTPase"/>
</dbReference>
<keyword evidence="1" id="KW-0472">Membrane</keyword>
<sequence length="228" mass="25437">MKTIRVAMIGGRRVGKTTALIRITTGSTSSGSWRYIWVSGFFGFFLLNFVPPIPVSHHSGKSLHVHSKVASSFFTKSQTEHQGPDAQYSKWMSVDGEEYHVRFDDLQSKKDLFEKPVEGLIDIGKVENADIVVLMFALNSRESFNFLKELGTVINDYRRPDSLLLVLANKAQARPAVPLYYGPALAEKLGGTYATIRKDAAEDFEEAITDVVQLFIDQPKPLNNSIPV</sequence>
<evidence type="ECO:0000313" key="3">
    <source>
        <dbReference type="Proteomes" id="UP000284706"/>
    </source>
</evidence>
<evidence type="ECO:0008006" key="4">
    <source>
        <dbReference type="Google" id="ProtNLM"/>
    </source>
</evidence>
<comment type="caution">
    <text evidence="2">The sequence shown here is derived from an EMBL/GenBank/DDBJ whole genome shotgun (WGS) entry which is preliminary data.</text>
</comment>
<keyword evidence="3" id="KW-1185">Reference proteome</keyword>
<organism evidence="2 3">
    <name type="scientific">Gymnopilus dilepis</name>
    <dbReference type="NCBI Taxonomy" id="231916"/>
    <lineage>
        <taxon>Eukaryota</taxon>
        <taxon>Fungi</taxon>
        <taxon>Dikarya</taxon>
        <taxon>Basidiomycota</taxon>
        <taxon>Agaricomycotina</taxon>
        <taxon>Agaricomycetes</taxon>
        <taxon>Agaricomycetidae</taxon>
        <taxon>Agaricales</taxon>
        <taxon>Agaricineae</taxon>
        <taxon>Hymenogastraceae</taxon>
        <taxon>Gymnopilus</taxon>
    </lineage>
</organism>
<evidence type="ECO:0000313" key="2">
    <source>
        <dbReference type="EMBL" id="PPQ85525.1"/>
    </source>
</evidence>
<gene>
    <name evidence="2" type="ORF">CVT26_012824</name>
</gene>
<dbReference type="InParanoid" id="A0A409X441"/>
<proteinExistence type="predicted"/>
<dbReference type="AlphaFoldDB" id="A0A409X441"/>
<evidence type="ECO:0000256" key="1">
    <source>
        <dbReference type="SAM" id="Phobius"/>
    </source>
</evidence>
<dbReference type="Proteomes" id="UP000284706">
    <property type="component" value="Unassembled WGS sequence"/>
</dbReference>
<accession>A0A409X441</accession>
<dbReference type="OrthoDB" id="5239715at2759"/>
<name>A0A409X441_9AGAR</name>
<feature type="transmembrane region" description="Helical" evidence="1">
    <location>
        <begin position="35"/>
        <end position="55"/>
    </location>
</feature>
<dbReference type="EMBL" id="NHYE01004285">
    <property type="protein sequence ID" value="PPQ85525.1"/>
    <property type="molecule type" value="Genomic_DNA"/>
</dbReference>
<dbReference type="SUPFAM" id="SSF52540">
    <property type="entry name" value="P-loop containing nucleoside triphosphate hydrolases"/>
    <property type="match status" value="1"/>
</dbReference>